<organism evidence="1 2">
    <name type="scientific">Trichinella zimbabwensis</name>
    <dbReference type="NCBI Taxonomy" id="268475"/>
    <lineage>
        <taxon>Eukaryota</taxon>
        <taxon>Metazoa</taxon>
        <taxon>Ecdysozoa</taxon>
        <taxon>Nematoda</taxon>
        <taxon>Enoplea</taxon>
        <taxon>Dorylaimia</taxon>
        <taxon>Trichinellida</taxon>
        <taxon>Trichinellidae</taxon>
        <taxon>Trichinella</taxon>
    </lineage>
</organism>
<reference evidence="1 2" key="1">
    <citation type="submission" date="2015-01" db="EMBL/GenBank/DDBJ databases">
        <title>Evolution of Trichinella species and genotypes.</title>
        <authorList>
            <person name="Korhonen P.K."/>
            <person name="Edoardo P."/>
            <person name="Giuseppe L.R."/>
            <person name="Gasser R.B."/>
        </authorList>
    </citation>
    <scope>NUCLEOTIDE SEQUENCE [LARGE SCALE GENOMIC DNA]</scope>
    <source>
        <strain evidence="1">ISS1029</strain>
    </source>
</reference>
<dbReference type="Proteomes" id="UP000055024">
    <property type="component" value="Unassembled WGS sequence"/>
</dbReference>
<proteinExistence type="predicted"/>
<accession>A0A0V1GL37</accession>
<dbReference type="AlphaFoldDB" id="A0A0V1GL37"/>
<name>A0A0V1GL37_9BILA</name>
<keyword evidence="2" id="KW-1185">Reference proteome</keyword>
<comment type="caution">
    <text evidence="1">The sequence shown here is derived from an EMBL/GenBank/DDBJ whole genome shotgun (WGS) entry which is preliminary data.</text>
</comment>
<gene>
    <name evidence="1" type="ORF">T11_6549</name>
</gene>
<protein>
    <submittedName>
        <fullName evidence="1">Uncharacterized protein</fullName>
    </submittedName>
</protein>
<dbReference type="EMBL" id="JYDP01001080">
    <property type="protein sequence ID" value="KRY98956.1"/>
    <property type="molecule type" value="Genomic_DNA"/>
</dbReference>
<evidence type="ECO:0000313" key="1">
    <source>
        <dbReference type="EMBL" id="KRY98956.1"/>
    </source>
</evidence>
<evidence type="ECO:0000313" key="2">
    <source>
        <dbReference type="Proteomes" id="UP000055024"/>
    </source>
</evidence>
<sequence>MNTADCRKVEKIEQFKEKRDLFFAKMCKSCLKKSNA</sequence>